<keyword evidence="3" id="KW-1185">Reference proteome</keyword>
<dbReference type="OrthoDB" id="9958594at2"/>
<name>F8A2U3_CELGA</name>
<dbReference type="HOGENOM" id="CLU_2300744_0_0_11"/>
<dbReference type="Proteomes" id="UP000000485">
    <property type="component" value="Chromosome"/>
</dbReference>
<accession>F8A2U3</accession>
<reference evidence="3" key="1">
    <citation type="submission" date="2011-04" db="EMBL/GenBank/DDBJ databases">
        <title>Complete sequence of Cellvibrio gilvus ATCC 13127.</title>
        <authorList>
            <person name="Lucas S."/>
            <person name="Han J."/>
            <person name="Lapidus A."/>
            <person name="Cheng J.-F."/>
            <person name="Goodwin L."/>
            <person name="Pitluck S."/>
            <person name="Peters L."/>
            <person name="Munk A."/>
            <person name="Detter J.C."/>
            <person name="Han C."/>
            <person name="Tapia R."/>
            <person name="Land M."/>
            <person name="Hauser L."/>
            <person name="Kyrpides N."/>
            <person name="Ivanova N."/>
            <person name="Ovchinnikova G."/>
            <person name="Pagani I."/>
            <person name="Mead D."/>
            <person name="Brumm P."/>
            <person name="Woyke T."/>
        </authorList>
    </citation>
    <scope>NUCLEOTIDE SEQUENCE [LARGE SCALE GENOMIC DNA]</scope>
    <source>
        <strain evidence="3">ATCC 13127 / NRRL B-14078</strain>
    </source>
</reference>
<proteinExistence type="predicted"/>
<dbReference type="STRING" id="593907.Celgi_0129"/>
<organism evidence="2 3">
    <name type="scientific">Cellulomonas gilvus (strain ATCC 13127 / NRRL B-14078)</name>
    <name type="common">Cellvibrio gilvus</name>
    <dbReference type="NCBI Taxonomy" id="593907"/>
    <lineage>
        <taxon>Bacteria</taxon>
        <taxon>Bacillati</taxon>
        <taxon>Actinomycetota</taxon>
        <taxon>Actinomycetes</taxon>
        <taxon>Micrococcales</taxon>
        <taxon>Cellulomonadaceae</taxon>
        <taxon>Cellulomonas</taxon>
    </lineage>
</organism>
<gene>
    <name evidence="2" type="ordered locus">Celgi_0129</name>
</gene>
<dbReference type="AlphaFoldDB" id="F8A2U3"/>
<dbReference type="KEGG" id="cga:Celgi_0129"/>
<evidence type="ECO:0000313" key="3">
    <source>
        <dbReference type="Proteomes" id="UP000000485"/>
    </source>
</evidence>
<protein>
    <recommendedName>
        <fullName evidence="4">DUF2933 domain-containing protein</fullName>
    </recommendedName>
</protein>
<evidence type="ECO:0000256" key="1">
    <source>
        <dbReference type="SAM" id="MobiDB-lite"/>
    </source>
</evidence>
<feature type="compositionally biased region" description="Polar residues" evidence="1">
    <location>
        <begin position="51"/>
        <end position="66"/>
    </location>
</feature>
<feature type="region of interest" description="Disordered" evidence="1">
    <location>
        <begin position="49"/>
        <end position="100"/>
    </location>
</feature>
<dbReference type="InterPro" id="IPR021682">
    <property type="entry name" value="DUF2933"/>
</dbReference>
<sequence precursor="true">MKHHLKHMLIAGGAVLAALVIFQVDIGRALPLAVALACPVGMLFMMKAMGGNTQSGGHQHGQTHVPTQKPDTEPHGQENGAVAASGPSAPLTRDNHERID</sequence>
<evidence type="ECO:0008006" key="4">
    <source>
        <dbReference type="Google" id="ProtNLM"/>
    </source>
</evidence>
<dbReference type="EMBL" id="CP002665">
    <property type="protein sequence ID" value="AEI10660.1"/>
    <property type="molecule type" value="Genomic_DNA"/>
</dbReference>
<evidence type="ECO:0000313" key="2">
    <source>
        <dbReference type="EMBL" id="AEI10660.1"/>
    </source>
</evidence>
<dbReference type="RefSeq" id="WP_013882190.1">
    <property type="nucleotide sequence ID" value="NC_015671.1"/>
</dbReference>
<dbReference type="Pfam" id="PF11666">
    <property type="entry name" value="DUF2933"/>
    <property type="match status" value="1"/>
</dbReference>